<evidence type="ECO:0000313" key="2">
    <source>
        <dbReference type="EMBL" id="KAK9104409.1"/>
    </source>
</evidence>
<dbReference type="InterPro" id="IPR056706">
    <property type="entry name" value="DUF7804"/>
</dbReference>
<keyword evidence="3" id="KW-1185">Reference proteome</keyword>
<sequence>MAKRMRVVPVQACSVSVGKDSDRKGGSASWLLDSYGDKRFGGDAMICSSSWNHRQREATVSADILHYWITNSISEIVRHIREAPFLVYVYSNPNSKSDSNPVTLRREIGIAERWPRIKRSWDEGSPVPDGIILVEQLESFTYDEDFEERTDSTTRLWGILVQGRGAESHGCYLLKTCTVCSAGACCTHFILVRTQSFEDTAESQLINSWIL</sequence>
<feature type="domain" description="DUF7804" evidence="1">
    <location>
        <begin position="60"/>
        <end position="139"/>
    </location>
</feature>
<organism evidence="2 3">
    <name type="scientific">Stephania cephalantha</name>
    <dbReference type="NCBI Taxonomy" id="152367"/>
    <lineage>
        <taxon>Eukaryota</taxon>
        <taxon>Viridiplantae</taxon>
        <taxon>Streptophyta</taxon>
        <taxon>Embryophyta</taxon>
        <taxon>Tracheophyta</taxon>
        <taxon>Spermatophyta</taxon>
        <taxon>Magnoliopsida</taxon>
        <taxon>Ranunculales</taxon>
        <taxon>Menispermaceae</taxon>
        <taxon>Menispermoideae</taxon>
        <taxon>Cissampelideae</taxon>
        <taxon>Stephania</taxon>
    </lineage>
</organism>
<dbReference type="Proteomes" id="UP001419268">
    <property type="component" value="Unassembled WGS sequence"/>
</dbReference>
<protein>
    <recommendedName>
        <fullName evidence="1">DUF7804 domain-containing protein</fullName>
    </recommendedName>
</protein>
<proteinExistence type="predicted"/>
<accession>A0AAP0FD28</accession>
<evidence type="ECO:0000259" key="1">
    <source>
        <dbReference type="Pfam" id="PF25089"/>
    </source>
</evidence>
<evidence type="ECO:0000313" key="3">
    <source>
        <dbReference type="Proteomes" id="UP001419268"/>
    </source>
</evidence>
<gene>
    <name evidence="2" type="ORF">Scep_021253</name>
</gene>
<dbReference type="PANTHER" id="PTHR35127">
    <property type="entry name" value="OS03G0736900 PROTEIN"/>
    <property type="match status" value="1"/>
</dbReference>
<dbReference type="EMBL" id="JBBNAG010000009">
    <property type="protein sequence ID" value="KAK9104409.1"/>
    <property type="molecule type" value="Genomic_DNA"/>
</dbReference>
<reference evidence="2 3" key="1">
    <citation type="submission" date="2024-01" db="EMBL/GenBank/DDBJ databases">
        <title>Genome assemblies of Stephania.</title>
        <authorList>
            <person name="Yang L."/>
        </authorList>
    </citation>
    <scope>NUCLEOTIDE SEQUENCE [LARGE SCALE GENOMIC DNA]</scope>
    <source>
        <strain evidence="2">JXDWG</strain>
        <tissue evidence="2">Leaf</tissue>
    </source>
</reference>
<dbReference type="PANTHER" id="PTHR35127:SF1">
    <property type="entry name" value="GENOME ASSEMBLY, CHROMOSOME: A10"/>
    <property type="match status" value="1"/>
</dbReference>
<dbReference type="AlphaFoldDB" id="A0AAP0FD28"/>
<comment type="caution">
    <text evidence="2">The sequence shown here is derived from an EMBL/GenBank/DDBJ whole genome shotgun (WGS) entry which is preliminary data.</text>
</comment>
<name>A0AAP0FD28_9MAGN</name>
<dbReference type="Pfam" id="PF25089">
    <property type="entry name" value="DUF7804"/>
    <property type="match status" value="1"/>
</dbReference>